<dbReference type="Proteomes" id="UP001055879">
    <property type="component" value="Linkage Group LG17"/>
</dbReference>
<gene>
    <name evidence="1" type="ORF">L6452_43241</name>
</gene>
<comment type="caution">
    <text evidence="1">The sequence shown here is derived from an EMBL/GenBank/DDBJ whole genome shotgun (WGS) entry which is preliminary data.</text>
</comment>
<name>A0ACB8XKH5_ARCLA</name>
<proteinExistence type="predicted"/>
<evidence type="ECO:0000313" key="2">
    <source>
        <dbReference type="Proteomes" id="UP001055879"/>
    </source>
</evidence>
<sequence>MRDFPSCFGENGIQVSDASSSSCPPPPPAATTTTTQNLVTCIYHSKLHNSSSFIITLTWTKTLMGQLLSIQINNKPTNQSLCNLQIKPWIFSKRKGYRTHQVGPTSIIFFWDLSSPKFGSSPEPIESFYFAITINQQLILQLGDMEKELHKKMNNIGFNSSFSPNPVFVSKKEHIFGKKSSYSTTARFCGKGRNHEVSIECKTMNTNNDDDLGLVIRIDGKTAMEVKRIRWKFRGNYTILVDGLPVEVYWDVYGWFYGRLMGNGVFMFRSCLSAEKLWGSEMSWLNSLVEKDCVESSGLGFCLVLCVWKSE</sequence>
<dbReference type="EMBL" id="CM042063">
    <property type="protein sequence ID" value="KAI3668164.1"/>
    <property type="molecule type" value="Genomic_DNA"/>
</dbReference>
<evidence type="ECO:0000313" key="1">
    <source>
        <dbReference type="EMBL" id="KAI3668164.1"/>
    </source>
</evidence>
<keyword evidence="2" id="KW-1185">Reference proteome</keyword>
<accession>A0ACB8XKH5</accession>
<organism evidence="1 2">
    <name type="scientific">Arctium lappa</name>
    <name type="common">Greater burdock</name>
    <name type="synonym">Lappa major</name>
    <dbReference type="NCBI Taxonomy" id="4217"/>
    <lineage>
        <taxon>Eukaryota</taxon>
        <taxon>Viridiplantae</taxon>
        <taxon>Streptophyta</taxon>
        <taxon>Embryophyta</taxon>
        <taxon>Tracheophyta</taxon>
        <taxon>Spermatophyta</taxon>
        <taxon>Magnoliopsida</taxon>
        <taxon>eudicotyledons</taxon>
        <taxon>Gunneridae</taxon>
        <taxon>Pentapetalae</taxon>
        <taxon>asterids</taxon>
        <taxon>campanulids</taxon>
        <taxon>Asterales</taxon>
        <taxon>Asteraceae</taxon>
        <taxon>Carduoideae</taxon>
        <taxon>Cardueae</taxon>
        <taxon>Arctiinae</taxon>
        <taxon>Arctium</taxon>
    </lineage>
</organism>
<protein>
    <submittedName>
        <fullName evidence="1">Uncharacterized protein</fullName>
    </submittedName>
</protein>
<reference evidence="1 2" key="2">
    <citation type="journal article" date="2022" name="Mol. Ecol. Resour.">
        <title>The genomes of chicory, endive, great burdock and yacon provide insights into Asteraceae paleo-polyploidization history and plant inulin production.</title>
        <authorList>
            <person name="Fan W."/>
            <person name="Wang S."/>
            <person name="Wang H."/>
            <person name="Wang A."/>
            <person name="Jiang F."/>
            <person name="Liu H."/>
            <person name="Zhao H."/>
            <person name="Xu D."/>
            <person name="Zhang Y."/>
        </authorList>
    </citation>
    <scope>NUCLEOTIDE SEQUENCE [LARGE SCALE GENOMIC DNA]</scope>
    <source>
        <strain evidence="2">cv. Niubang</strain>
    </source>
</reference>
<reference evidence="2" key="1">
    <citation type="journal article" date="2022" name="Mol. Ecol. Resour.">
        <title>The genomes of chicory, endive, great burdock and yacon provide insights into Asteraceae palaeo-polyploidization history and plant inulin production.</title>
        <authorList>
            <person name="Fan W."/>
            <person name="Wang S."/>
            <person name="Wang H."/>
            <person name="Wang A."/>
            <person name="Jiang F."/>
            <person name="Liu H."/>
            <person name="Zhao H."/>
            <person name="Xu D."/>
            <person name="Zhang Y."/>
        </authorList>
    </citation>
    <scope>NUCLEOTIDE SEQUENCE [LARGE SCALE GENOMIC DNA]</scope>
    <source>
        <strain evidence="2">cv. Niubang</strain>
    </source>
</reference>